<dbReference type="InterPro" id="IPR005184">
    <property type="entry name" value="DUF306_Meta_HslJ"/>
</dbReference>
<dbReference type="PANTHER" id="PTHR35535:SF2">
    <property type="entry name" value="DUF306 DOMAIN-CONTAINING PROTEIN"/>
    <property type="match status" value="1"/>
</dbReference>
<sequence length="264" mass="27399">MSATTVRVGIFLAMAAGLVAGCSGDDEKENKPAGSPMGRTFVSTGVEGQQIPGGGPMTLTFADGKISANSGCNTADGTVDLTDGILHIGTLSSTLMACPDERSQADSWQDKVLMSLPKWRVDDSTLTLTGKETTVTLLDKKVAQPDKPLIGTTWIVSALMTPDAQIRSQTLDDVKPTLTIAADGAVVGSAGCNRMTGHATASPTANGPDVTFQIGTTKMACAPEIMEVEQAVLKALDGKTTATIDADNLILRNTNRFGLTLRAA</sequence>
<evidence type="ECO:0000313" key="2">
    <source>
        <dbReference type="EMBL" id="WUV46992.1"/>
    </source>
</evidence>
<dbReference type="RefSeq" id="WP_329411059.1">
    <property type="nucleotide sequence ID" value="NZ_CP109441.1"/>
</dbReference>
<reference evidence="2" key="1">
    <citation type="submission" date="2022-10" db="EMBL/GenBank/DDBJ databases">
        <title>The complete genomes of actinobacterial strains from the NBC collection.</title>
        <authorList>
            <person name="Joergensen T.S."/>
            <person name="Alvarez Arevalo M."/>
            <person name="Sterndorff E.B."/>
            <person name="Faurdal D."/>
            <person name="Vuksanovic O."/>
            <person name="Mourched A.-S."/>
            <person name="Charusanti P."/>
            <person name="Shaw S."/>
            <person name="Blin K."/>
            <person name="Weber T."/>
        </authorList>
    </citation>
    <scope>NUCLEOTIDE SEQUENCE</scope>
    <source>
        <strain evidence="2">NBC_01482</strain>
    </source>
</reference>
<proteinExistence type="predicted"/>
<dbReference type="Gene3D" id="2.40.128.270">
    <property type="match status" value="2"/>
</dbReference>
<dbReference type="Proteomes" id="UP001432062">
    <property type="component" value="Chromosome"/>
</dbReference>
<keyword evidence="3" id="KW-1185">Reference proteome</keyword>
<evidence type="ECO:0000313" key="3">
    <source>
        <dbReference type="Proteomes" id="UP001432062"/>
    </source>
</evidence>
<dbReference type="InterPro" id="IPR038670">
    <property type="entry name" value="HslJ-like_sf"/>
</dbReference>
<gene>
    <name evidence="2" type="ORF">OG563_01655</name>
</gene>
<organism evidence="2 3">
    <name type="scientific">Nocardia vinacea</name>
    <dbReference type="NCBI Taxonomy" id="96468"/>
    <lineage>
        <taxon>Bacteria</taxon>
        <taxon>Bacillati</taxon>
        <taxon>Actinomycetota</taxon>
        <taxon>Actinomycetes</taxon>
        <taxon>Mycobacteriales</taxon>
        <taxon>Nocardiaceae</taxon>
        <taxon>Nocardia</taxon>
    </lineage>
</organism>
<dbReference type="PROSITE" id="PS51257">
    <property type="entry name" value="PROKAR_LIPOPROTEIN"/>
    <property type="match status" value="1"/>
</dbReference>
<feature type="domain" description="DUF306" evidence="1">
    <location>
        <begin position="39"/>
        <end position="136"/>
    </location>
</feature>
<name>A0ABZ1YUN9_9NOCA</name>
<evidence type="ECO:0000259" key="1">
    <source>
        <dbReference type="Pfam" id="PF03724"/>
    </source>
</evidence>
<feature type="domain" description="DUF306" evidence="1">
    <location>
        <begin position="147"/>
        <end position="256"/>
    </location>
</feature>
<dbReference type="PANTHER" id="PTHR35535">
    <property type="entry name" value="HEAT SHOCK PROTEIN HSLJ"/>
    <property type="match status" value="1"/>
</dbReference>
<protein>
    <submittedName>
        <fullName evidence="2">META domain-containing protein</fullName>
    </submittedName>
</protein>
<dbReference type="EMBL" id="CP109441">
    <property type="protein sequence ID" value="WUV46992.1"/>
    <property type="molecule type" value="Genomic_DNA"/>
</dbReference>
<dbReference type="Pfam" id="PF03724">
    <property type="entry name" value="META"/>
    <property type="match status" value="2"/>
</dbReference>
<dbReference type="InterPro" id="IPR053147">
    <property type="entry name" value="Hsp_HslJ-like"/>
</dbReference>
<accession>A0ABZ1YUN9</accession>